<evidence type="ECO:0000313" key="10">
    <source>
        <dbReference type="Proteomes" id="UP000592294"/>
    </source>
</evidence>
<feature type="transmembrane region" description="Helical" evidence="7">
    <location>
        <begin position="12"/>
        <end position="28"/>
    </location>
</feature>
<feature type="transmembrane region" description="Helical" evidence="7">
    <location>
        <begin position="159"/>
        <end position="178"/>
    </location>
</feature>
<protein>
    <submittedName>
        <fullName evidence="9">Acyltransferase</fullName>
    </submittedName>
</protein>
<feature type="transmembrane region" description="Helical" evidence="7">
    <location>
        <begin position="248"/>
        <end position="267"/>
    </location>
</feature>
<keyword evidence="4 7" id="KW-0812">Transmembrane</keyword>
<feature type="transmembrane region" description="Helical" evidence="7">
    <location>
        <begin position="132"/>
        <end position="152"/>
    </location>
</feature>
<evidence type="ECO:0000256" key="5">
    <source>
        <dbReference type="ARBA" id="ARBA00022989"/>
    </source>
</evidence>
<dbReference type="GO" id="GO:0016413">
    <property type="term" value="F:O-acetyltransferase activity"/>
    <property type="evidence" value="ECO:0007669"/>
    <property type="project" value="TreeGrafter"/>
</dbReference>
<accession>A0A850RHY1</accession>
<keyword evidence="5 7" id="KW-1133">Transmembrane helix</keyword>
<dbReference type="PANTHER" id="PTHR40074">
    <property type="entry name" value="O-ACETYLTRANSFERASE WECH"/>
    <property type="match status" value="1"/>
</dbReference>
<evidence type="ECO:0000256" key="7">
    <source>
        <dbReference type="SAM" id="Phobius"/>
    </source>
</evidence>
<feature type="transmembrane region" description="Helical" evidence="7">
    <location>
        <begin position="84"/>
        <end position="104"/>
    </location>
</feature>
<dbReference type="GO" id="GO:0005886">
    <property type="term" value="C:plasma membrane"/>
    <property type="evidence" value="ECO:0007669"/>
    <property type="project" value="UniProtKB-SubCell"/>
</dbReference>
<keyword evidence="10" id="KW-1185">Reference proteome</keyword>
<keyword evidence="6 7" id="KW-0472">Membrane</keyword>
<comment type="similarity">
    <text evidence="2">Belongs to the acyltransferase 3 family.</text>
</comment>
<feature type="transmembrane region" description="Helical" evidence="7">
    <location>
        <begin position="184"/>
        <end position="203"/>
    </location>
</feature>
<evidence type="ECO:0000256" key="1">
    <source>
        <dbReference type="ARBA" id="ARBA00004651"/>
    </source>
</evidence>
<dbReference type="AlphaFoldDB" id="A0A850RHY1"/>
<dbReference type="PANTHER" id="PTHR40074:SF2">
    <property type="entry name" value="O-ACETYLTRANSFERASE WECH"/>
    <property type="match status" value="1"/>
</dbReference>
<reference evidence="9 10" key="1">
    <citation type="submission" date="2020-06" db="EMBL/GenBank/DDBJ databases">
        <title>Whole-genome sequence of Allochromatium humboldtianum DSM 21881, type strain.</title>
        <authorList>
            <person name="Kyndt J.A."/>
            <person name="Meyer T.E."/>
        </authorList>
    </citation>
    <scope>NUCLEOTIDE SEQUENCE [LARGE SCALE GENOMIC DNA]</scope>
    <source>
        <strain evidence="9 10">DSM 21881</strain>
    </source>
</reference>
<dbReference type="EMBL" id="JABZEO010000011">
    <property type="protein sequence ID" value="NVZ10732.1"/>
    <property type="molecule type" value="Genomic_DNA"/>
</dbReference>
<evidence type="ECO:0000256" key="3">
    <source>
        <dbReference type="ARBA" id="ARBA00022475"/>
    </source>
</evidence>
<dbReference type="Proteomes" id="UP000592294">
    <property type="component" value="Unassembled WGS sequence"/>
</dbReference>
<evidence type="ECO:0000256" key="4">
    <source>
        <dbReference type="ARBA" id="ARBA00022692"/>
    </source>
</evidence>
<comment type="caution">
    <text evidence="9">The sequence shown here is derived from an EMBL/GenBank/DDBJ whole genome shotgun (WGS) entry which is preliminary data.</text>
</comment>
<feature type="domain" description="Acyltransferase 3" evidence="8">
    <location>
        <begin position="8"/>
        <end position="326"/>
    </location>
</feature>
<organism evidence="9 10">
    <name type="scientific">Allochromatium humboldtianum</name>
    <dbReference type="NCBI Taxonomy" id="504901"/>
    <lineage>
        <taxon>Bacteria</taxon>
        <taxon>Pseudomonadati</taxon>
        <taxon>Pseudomonadota</taxon>
        <taxon>Gammaproteobacteria</taxon>
        <taxon>Chromatiales</taxon>
        <taxon>Chromatiaceae</taxon>
        <taxon>Allochromatium</taxon>
    </lineage>
</organism>
<dbReference type="GO" id="GO:0009246">
    <property type="term" value="P:enterobacterial common antigen biosynthetic process"/>
    <property type="evidence" value="ECO:0007669"/>
    <property type="project" value="TreeGrafter"/>
</dbReference>
<evidence type="ECO:0000256" key="6">
    <source>
        <dbReference type="ARBA" id="ARBA00023136"/>
    </source>
</evidence>
<comment type="subcellular location">
    <subcellularLocation>
        <location evidence="1">Cell membrane</location>
        <topology evidence="1">Multi-pass membrane protein</topology>
    </subcellularLocation>
</comment>
<dbReference type="Pfam" id="PF01757">
    <property type="entry name" value="Acyl_transf_3"/>
    <property type="match status" value="1"/>
</dbReference>
<feature type="transmembrane region" description="Helical" evidence="7">
    <location>
        <begin position="215"/>
        <end position="236"/>
    </location>
</feature>
<name>A0A850RHY1_9GAMM</name>
<evidence type="ECO:0000259" key="8">
    <source>
        <dbReference type="Pfam" id="PF01757"/>
    </source>
</evidence>
<feature type="transmembrane region" description="Helical" evidence="7">
    <location>
        <begin position="274"/>
        <end position="294"/>
    </location>
</feature>
<dbReference type="RefSeq" id="WP_176977455.1">
    <property type="nucleotide sequence ID" value="NZ_JABZEO010000011.1"/>
</dbReference>
<feature type="transmembrane region" description="Helical" evidence="7">
    <location>
        <begin position="48"/>
        <end position="69"/>
    </location>
</feature>
<gene>
    <name evidence="9" type="ORF">HW932_15820</name>
</gene>
<feature type="transmembrane region" description="Helical" evidence="7">
    <location>
        <begin position="309"/>
        <end position="340"/>
    </location>
</feature>
<keyword evidence="9" id="KW-0012">Acyltransferase</keyword>
<keyword evidence="3" id="KW-1003">Cell membrane</keyword>
<dbReference type="InterPro" id="IPR002656">
    <property type="entry name" value="Acyl_transf_3_dom"/>
</dbReference>
<keyword evidence="9" id="KW-0808">Transferase</keyword>
<proteinExistence type="inferred from homology"/>
<evidence type="ECO:0000313" key="9">
    <source>
        <dbReference type="EMBL" id="NVZ10732.1"/>
    </source>
</evidence>
<evidence type="ECO:0000256" key="2">
    <source>
        <dbReference type="ARBA" id="ARBA00007400"/>
    </source>
</evidence>
<sequence length="355" mass="39900">MINQQRDVSIDVLRILCCLMVIAIHATPEYESYITLGAARADEIRGLLVQAFVRGGLPIFFMISGMYILNSEQESLHAFYKKRLLRIIVPFLVFSGLHFFILGYRDPNANLLSLTWGFLSGLNSPSALGPHFWFVYSIIGLYLISPLVSLFLKSIDSSMVWKVILGLLVIKAYNLYSIGGVTGIAIPDIDVWLLYFLIGGLLVRIKPPPIQLSLAILLASWMVTCLVAYIQAHALIGLNLRPFDCGLNMYAFSMSACLIFLSLQIKLPSLMEKIVIFVSKGTYGIFLIHVLVLFELGARINFQPYKDNIIIYSIMISGVVFVVSFLLSSVIDFLICNRLIRLLSSKRRREEVTVD</sequence>